<feature type="region of interest" description="Disordered" evidence="1">
    <location>
        <begin position="115"/>
        <end position="148"/>
    </location>
</feature>
<gene>
    <name evidence="2" type="ORF">GPECTOR_176g221</name>
</gene>
<evidence type="ECO:0000313" key="3">
    <source>
        <dbReference type="Proteomes" id="UP000075714"/>
    </source>
</evidence>
<dbReference type="Proteomes" id="UP000075714">
    <property type="component" value="Unassembled WGS sequence"/>
</dbReference>
<dbReference type="OrthoDB" id="10532545at2759"/>
<evidence type="ECO:0000256" key="1">
    <source>
        <dbReference type="SAM" id="MobiDB-lite"/>
    </source>
</evidence>
<sequence length="148" mass="16140">MGWDDVTRLVDLYPGTSVAPFWEVDTDAPAVLLTPLELMQQLEEAGYRLSYRRIPLSRERTPEAADVDALHSQLAEAPAATAEAGGGGGAVVHLSTPTGSSARFVAALAGAYLSRRRRRRRPPAAARRRRRAAAWPAARRSPLWGRRA</sequence>
<dbReference type="EMBL" id="LSYV01000176">
    <property type="protein sequence ID" value="KXZ42240.1"/>
    <property type="molecule type" value="Genomic_DNA"/>
</dbReference>
<dbReference type="Gene3D" id="3.90.190.10">
    <property type="entry name" value="Protein tyrosine phosphatase superfamily"/>
    <property type="match status" value="1"/>
</dbReference>
<reference evidence="3" key="1">
    <citation type="journal article" date="2016" name="Nat. Commun.">
        <title>The Gonium pectorale genome demonstrates co-option of cell cycle regulation during the evolution of multicellularity.</title>
        <authorList>
            <person name="Hanschen E.R."/>
            <person name="Marriage T.N."/>
            <person name="Ferris P.J."/>
            <person name="Hamaji T."/>
            <person name="Toyoda A."/>
            <person name="Fujiyama A."/>
            <person name="Neme R."/>
            <person name="Noguchi H."/>
            <person name="Minakuchi Y."/>
            <person name="Suzuki M."/>
            <person name="Kawai-Toyooka H."/>
            <person name="Smith D.R."/>
            <person name="Sparks H."/>
            <person name="Anderson J."/>
            <person name="Bakaric R."/>
            <person name="Luria V."/>
            <person name="Karger A."/>
            <person name="Kirschner M.W."/>
            <person name="Durand P.M."/>
            <person name="Michod R.E."/>
            <person name="Nozaki H."/>
            <person name="Olson B.J."/>
        </authorList>
    </citation>
    <scope>NUCLEOTIDE SEQUENCE [LARGE SCALE GENOMIC DNA]</scope>
    <source>
        <strain evidence="3">NIES-2863</strain>
    </source>
</reference>
<keyword evidence="3" id="KW-1185">Reference proteome</keyword>
<protein>
    <submittedName>
        <fullName evidence="2">Uncharacterized protein</fullName>
    </submittedName>
</protein>
<feature type="compositionally biased region" description="Basic residues" evidence="1">
    <location>
        <begin position="115"/>
        <end position="132"/>
    </location>
</feature>
<accession>A0A150FYW2</accession>
<proteinExistence type="predicted"/>
<comment type="caution">
    <text evidence="2">The sequence shown here is derived from an EMBL/GenBank/DDBJ whole genome shotgun (WGS) entry which is preliminary data.</text>
</comment>
<organism evidence="2 3">
    <name type="scientific">Gonium pectorale</name>
    <name type="common">Green alga</name>
    <dbReference type="NCBI Taxonomy" id="33097"/>
    <lineage>
        <taxon>Eukaryota</taxon>
        <taxon>Viridiplantae</taxon>
        <taxon>Chlorophyta</taxon>
        <taxon>core chlorophytes</taxon>
        <taxon>Chlorophyceae</taxon>
        <taxon>CS clade</taxon>
        <taxon>Chlamydomonadales</taxon>
        <taxon>Volvocaceae</taxon>
        <taxon>Gonium</taxon>
    </lineage>
</organism>
<dbReference type="InterPro" id="IPR029021">
    <property type="entry name" value="Prot-tyrosine_phosphatase-like"/>
</dbReference>
<name>A0A150FYW2_GONPE</name>
<dbReference type="Pfam" id="PF14566">
    <property type="entry name" value="PTPlike_phytase"/>
    <property type="match status" value="1"/>
</dbReference>
<evidence type="ECO:0000313" key="2">
    <source>
        <dbReference type="EMBL" id="KXZ42240.1"/>
    </source>
</evidence>
<dbReference type="AlphaFoldDB" id="A0A150FYW2"/>